<organism evidence="1">
    <name type="scientific">Euplotes crassus</name>
    <dbReference type="NCBI Taxonomy" id="5936"/>
    <lineage>
        <taxon>Eukaryota</taxon>
        <taxon>Sar</taxon>
        <taxon>Alveolata</taxon>
        <taxon>Ciliophora</taxon>
        <taxon>Intramacronucleata</taxon>
        <taxon>Spirotrichea</taxon>
        <taxon>Hypotrichia</taxon>
        <taxon>Euplotida</taxon>
        <taxon>Euplotidae</taxon>
        <taxon>Moneuplotes</taxon>
    </lineage>
</organism>
<dbReference type="AlphaFoldDB" id="A0A7S3KVZ1"/>
<proteinExistence type="predicted"/>
<dbReference type="EMBL" id="HBIK01038264">
    <property type="protein sequence ID" value="CAE0392963.1"/>
    <property type="molecule type" value="Transcribed_RNA"/>
</dbReference>
<gene>
    <name evidence="1" type="ORF">ECRA1380_LOCUS17941</name>
</gene>
<protein>
    <submittedName>
        <fullName evidence="1">Uncharacterized protein</fullName>
    </submittedName>
</protein>
<accession>A0A7S3KVZ1</accession>
<sequence>MKDYINNELDLDTYNITSEDFRTETERKRKKTYVKANETKGHPLVPKLDLKEIIEVRELANQLEGEDGVESEYECDIDDEEGVQESNRKYFFDGSQVQTSKSRLQQLEDRKKYIIHVFNQAYSESSQNHSIDESVN</sequence>
<evidence type="ECO:0000313" key="1">
    <source>
        <dbReference type="EMBL" id="CAE0392963.1"/>
    </source>
</evidence>
<reference evidence="1" key="1">
    <citation type="submission" date="2021-01" db="EMBL/GenBank/DDBJ databases">
        <authorList>
            <person name="Corre E."/>
            <person name="Pelletier E."/>
            <person name="Niang G."/>
            <person name="Scheremetjew M."/>
            <person name="Finn R."/>
            <person name="Kale V."/>
            <person name="Holt S."/>
            <person name="Cochrane G."/>
            <person name="Meng A."/>
            <person name="Brown T."/>
            <person name="Cohen L."/>
        </authorList>
    </citation>
    <scope>NUCLEOTIDE SEQUENCE</scope>
    <source>
        <strain evidence="1">CT5</strain>
    </source>
</reference>
<name>A0A7S3KVZ1_EUPCR</name>